<evidence type="ECO:0000256" key="8">
    <source>
        <dbReference type="ARBA" id="ARBA00031306"/>
    </source>
</evidence>
<dbReference type="Pfam" id="PF02424">
    <property type="entry name" value="ApbE"/>
    <property type="match status" value="1"/>
</dbReference>
<keyword evidence="12" id="KW-0732">Signal</keyword>
<sequence>MPRHLASRRDFLGLLGAALACPSLVRAAASETLTGEAFGTTWRLVGPAGTDLAALRPAIDTLFAGIDAEMSPWRADSTISRFNAGTLTELTGAQLFHVAQAALSLAGDSEGHFDPTVGPLVARWGFGPIQRGGSPDWRGLDVSAGRVGKRRQDQTLDLCGIAKGRALDLATELARDRGLDCLLLDLGGELRALGAHPSGRDWQVAVEHPRPGIDAPAILNLPAGMSVATSGLGAQGFALGPRVWGHIIDPGTASPVQGRLRSVSVLRDDAMTADGWATALFAAGDVDGPALARARDIPALFLFEDDRALRHVATGGLGDVLTWRG</sequence>
<keyword evidence="12 13" id="KW-0449">Lipoprotein</keyword>
<dbReference type="GO" id="GO:0046872">
    <property type="term" value="F:metal ion binding"/>
    <property type="evidence" value="ECO:0007669"/>
    <property type="project" value="UniProtKB-UniRule"/>
</dbReference>
<dbReference type="InterPro" id="IPR003374">
    <property type="entry name" value="ApbE-like_sf"/>
</dbReference>
<dbReference type="GO" id="GO:0016740">
    <property type="term" value="F:transferase activity"/>
    <property type="evidence" value="ECO:0007669"/>
    <property type="project" value="UniProtKB-UniRule"/>
</dbReference>
<evidence type="ECO:0000256" key="2">
    <source>
        <dbReference type="ARBA" id="ARBA00016337"/>
    </source>
</evidence>
<keyword evidence="12" id="KW-0997">Cell inner membrane</keyword>
<reference evidence="13 14" key="1">
    <citation type="journal article" date="2014" name="Antonie Van Leeuwenhoek">
        <title>Roseivivax atlanticus sp. nov., isolated from surface seawater of the Atlantic Ocean.</title>
        <authorList>
            <person name="Li G."/>
            <person name="Lai Q."/>
            <person name="Liu X."/>
            <person name="Sun F."/>
            <person name="Shao Z."/>
        </authorList>
    </citation>
    <scope>NUCLEOTIDE SEQUENCE [LARGE SCALE GENOMIC DNA]</scope>
    <source>
        <strain evidence="13 14">22II-s10s</strain>
    </source>
</reference>
<evidence type="ECO:0000256" key="9">
    <source>
        <dbReference type="ARBA" id="ARBA00048540"/>
    </source>
</evidence>
<comment type="similarity">
    <text evidence="10 12">Belongs to the ApbE family.</text>
</comment>
<organism evidence="13 14">
    <name type="scientific">Roseivivax marinus</name>
    <dbReference type="NCBI Taxonomy" id="1379903"/>
    <lineage>
        <taxon>Bacteria</taxon>
        <taxon>Pseudomonadati</taxon>
        <taxon>Pseudomonadota</taxon>
        <taxon>Alphaproteobacteria</taxon>
        <taxon>Rhodobacterales</taxon>
        <taxon>Roseobacteraceae</taxon>
        <taxon>Roseivivax</taxon>
    </lineage>
</organism>
<comment type="catalytic activity">
    <reaction evidence="9 10 12">
        <text>L-threonyl-[protein] + FAD = FMN-L-threonyl-[protein] + AMP + H(+)</text>
        <dbReference type="Rhea" id="RHEA:36847"/>
        <dbReference type="Rhea" id="RHEA-COMP:11060"/>
        <dbReference type="Rhea" id="RHEA-COMP:11061"/>
        <dbReference type="ChEBI" id="CHEBI:15378"/>
        <dbReference type="ChEBI" id="CHEBI:30013"/>
        <dbReference type="ChEBI" id="CHEBI:57692"/>
        <dbReference type="ChEBI" id="CHEBI:74257"/>
        <dbReference type="ChEBI" id="CHEBI:456215"/>
        <dbReference type="EC" id="2.7.1.180"/>
    </reaction>
</comment>
<evidence type="ECO:0000313" key="13">
    <source>
        <dbReference type="EMBL" id="ETW14223.1"/>
    </source>
</evidence>
<feature type="signal peptide" evidence="12">
    <location>
        <begin position="1"/>
        <end position="27"/>
    </location>
</feature>
<name>W4HP64_9RHOB</name>
<evidence type="ECO:0000256" key="6">
    <source>
        <dbReference type="ARBA" id="ARBA00022827"/>
    </source>
</evidence>
<keyword evidence="14" id="KW-1185">Reference proteome</keyword>
<feature type="binding site" evidence="11">
    <location>
        <position position="274"/>
    </location>
    <ligand>
        <name>Mg(2+)</name>
        <dbReference type="ChEBI" id="CHEBI:18420"/>
    </ligand>
</feature>
<evidence type="ECO:0000256" key="11">
    <source>
        <dbReference type="PIRSR" id="PIRSR006268-2"/>
    </source>
</evidence>
<keyword evidence="4 10" id="KW-0808">Transferase</keyword>
<dbReference type="RefSeq" id="WP_043842508.1">
    <property type="nucleotide sequence ID" value="NZ_AQQW01000002.1"/>
</dbReference>
<keyword evidence="7 10" id="KW-0460">Magnesium</keyword>
<dbReference type="PANTHER" id="PTHR30040">
    <property type="entry name" value="THIAMINE BIOSYNTHESIS LIPOPROTEIN APBE"/>
    <property type="match status" value="1"/>
</dbReference>
<dbReference type="PROSITE" id="PS51257">
    <property type="entry name" value="PROKAR_LIPOPROTEIN"/>
    <property type="match status" value="1"/>
</dbReference>
<dbReference type="PIRSF" id="PIRSF006268">
    <property type="entry name" value="ApbE"/>
    <property type="match status" value="1"/>
</dbReference>
<proteinExistence type="inferred from homology"/>
<dbReference type="STRING" id="1379903.ATO8_04996"/>
<dbReference type="InterPro" id="IPR006311">
    <property type="entry name" value="TAT_signal"/>
</dbReference>
<dbReference type="EMBL" id="AQQW01000002">
    <property type="protein sequence ID" value="ETW14223.1"/>
    <property type="molecule type" value="Genomic_DNA"/>
</dbReference>
<keyword evidence="5 10" id="KW-0479">Metal-binding</keyword>
<dbReference type="Gene3D" id="3.10.520.10">
    <property type="entry name" value="ApbE-like domains"/>
    <property type="match status" value="1"/>
</dbReference>
<dbReference type="AlphaFoldDB" id="W4HP64"/>
<comment type="cofactor">
    <cofactor evidence="11">
        <name>Mg(2+)</name>
        <dbReference type="ChEBI" id="CHEBI:18420"/>
    </cofactor>
    <cofactor evidence="11">
        <name>Mn(2+)</name>
        <dbReference type="ChEBI" id="CHEBI:29035"/>
    </cofactor>
    <text evidence="11">Magnesium. Can also use manganese.</text>
</comment>
<keyword evidence="12" id="KW-0472">Membrane</keyword>
<evidence type="ECO:0000313" key="14">
    <source>
        <dbReference type="Proteomes" id="UP000019063"/>
    </source>
</evidence>
<dbReference type="SUPFAM" id="SSF143631">
    <property type="entry name" value="ApbE-like"/>
    <property type="match status" value="1"/>
</dbReference>
<evidence type="ECO:0000256" key="1">
    <source>
        <dbReference type="ARBA" id="ARBA00011955"/>
    </source>
</evidence>
<feature type="binding site" evidence="11">
    <location>
        <position position="278"/>
    </location>
    <ligand>
        <name>Mg(2+)</name>
        <dbReference type="ChEBI" id="CHEBI:18420"/>
    </ligand>
</feature>
<dbReference type="PANTHER" id="PTHR30040:SF2">
    <property type="entry name" value="FAD:PROTEIN FMN TRANSFERASE"/>
    <property type="match status" value="1"/>
</dbReference>
<keyword evidence="12" id="KW-1003">Cell membrane</keyword>
<keyword evidence="3 10" id="KW-0285">Flavoprotein</keyword>
<dbReference type="eggNOG" id="COG1477">
    <property type="taxonomic scope" value="Bacteria"/>
</dbReference>
<accession>W4HP64</accession>
<dbReference type="InterPro" id="IPR024932">
    <property type="entry name" value="ApbE"/>
</dbReference>
<keyword evidence="6 10" id="KW-0274">FAD</keyword>
<comment type="subcellular location">
    <subcellularLocation>
        <location evidence="12">Cell inner membrane</location>
        <topology evidence="12">Lipid-anchor</topology>
        <orientation evidence="12">Periplasmic side</orientation>
    </subcellularLocation>
</comment>
<evidence type="ECO:0000256" key="3">
    <source>
        <dbReference type="ARBA" id="ARBA00022630"/>
    </source>
</evidence>
<dbReference type="Proteomes" id="UP000019063">
    <property type="component" value="Unassembled WGS sequence"/>
</dbReference>
<evidence type="ECO:0000256" key="7">
    <source>
        <dbReference type="ARBA" id="ARBA00022842"/>
    </source>
</evidence>
<evidence type="ECO:0000256" key="12">
    <source>
        <dbReference type="RuleBase" id="RU363002"/>
    </source>
</evidence>
<evidence type="ECO:0000256" key="5">
    <source>
        <dbReference type="ARBA" id="ARBA00022723"/>
    </source>
</evidence>
<gene>
    <name evidence="13" type="ORF">ATO8_04996</name>
</gene>
<evidence type="ECO:0000256" key="4">
    <source>
        <dbReference type="ARBA" id="ARBA00022679"/>
    </source>
</evidence>
<dbReference type="GO" id="GO:0005886">
    <property type="term" value="C:plasma membrane"/>
    <property type="evidence" value="ECO:0007669"/>
    <property type="project" value="UniProtKB-SubCell"/>
</dbReference>
<dbReference type="PROSITE" id="PS51318">
    <property type="entry name" value="TAT"/>
    <property type="match status" value="1"/>
</dbReference>
<protein>
    <recommendedName>
        <fullName evidence="2 10">FAD:protein FMN transferase</fullName>
        <ecNumber evidence="1 10">2.7.1.180</ecNumber>
    </recommendedName>
    <alternativeName>
        <fullName evidence="8 10">Flavin transferase</fullName>
    </alternativeName>
</protein>
<feature type="chain" id="PRO_5005970928" description="FAD:protein FMN transferase" evidence="12">
    <location>
        <begin position="28"/>
        <end position="325"/>
    </location>
</feature>
<dbReference type="EC" id="2.7.1.180" evidence="1 10"/>
<feature type="binding site" evidence="11">
    <location>
        <position position="160"/>
    </location>
    <ligand>
        <name>Mg(2+)</name>
        <dbReference type="ChEBI" id="CHEBI:18420"/>
    </ligand>
</feature>
<comment type="caution">
    <text evidence="13">The sequence shown here is derived from an EMBL/GenBank/DDBJ whole genome shotgun (WGS) entry which is preliminary data.</text>
</comment>
<evidence type="ECO:0000256" key="10">
    <source>
        <dbReference type="PIRNR" id="PIRNR006268"/>
    </source>
</evidence>
<comment type="function">
    <text evidence="12">Flavin transferase that catalyzes the transfer of the FMN moiety of FAD and its covalent binding to the hydroxyl group of a threonine residue in a target flavoprotein.</text>
</comment>